<dbReference type="CDD" id="cd05782">
    <property type="entry name" value="DNA_polB_like1_exo"/>
    <property type="match status" value="1"/>
</dbReference>
<dbReference type="InterPro" id="IPR036397">
    <property type="entry name" value="RNaseH_sf"/>
</dbReference>
<dbReference type="OrthoDB" id="9773351at2"/>
<keyword evidence="3" id="KW-1185">Reference proteome</keyword>
<sequence length="235" mass="28008">MLNTIPYKKILFLDIETVPQTDNWNLLSERTQELWAKKTAYQRNNDEISPEEFYHERAGIMAEFGKIVCISCGIVVNENYIHIKSFYGHDEEKILKDFNSMLVENFFKPDHLLCAHNGKEFDFPYIARRMMINQIEIPRILQMFGKKPWEIPHLDTMELWKFGDYKHFTSLDLMANIFEIPTPKDDIDGSQVAKVYYDENNVERIKDYCEKDVVTLVNVFRKMRYESILSRREDL</sequence>
<dbReference type="InterPro" id="IPR019288">
    <property type="entry name" value="3'-5'_exonuclease_PolB-like"/>
</dbReference>
<accession>A0A3L9MCC3</accession>
<evidence type="ECO:0000313" key="3">
    <source>
        <dbReference type="Proteomes" id="UP000275348"/>
    </source>
</evidence>
<keyword evidence="2" id="KW-0378">Hydrolase</keyword>
<feature type="domain" description="Predicted 3'-5' exonuclease PolB-like" evidence="1">
    <location>
        <begin position="63"/>
        <end position="224"/>
    </location>
</feature>
<dbReference type="GO" id="GO:0004527">
    <property type="term" value="F:exonuclease activity"/>
    <property type="evidence" value="ECO:0007669"/>
    <property type="project" value="UniProtKB-KW"/>
</dbReference>
<evidence type="ECO:0000313" key="2">
    <source>
        <dbReference type="EMBL" id="RLZ10461.1"/>
    </source>
</evidence>
<dbReference type="Pfam" id="PF10108">
    <property type="entry name" value="DNA_pol_B_exo2"/>
    <property type="match status" value="1"/>
</dbReference>
<name>A0A3L9MCC3_9FLAO</name>
<proteinExistence type="predicted"/>
<dbReference type="Proteomes" id="UP000275348">
    <property type="component" value="Unassembled WGS sequence"/>
</dbReference>
<dbReference type="EMBL" id="RDOJ01000007">
    <property type="protein sequence ID" value="RLZ10461.1"/>
    <property type="molecule type" value="Genomic_DNA"/>
</dbReference>
<evidence type="ECO:0000259" key="1">
    <source>
        <dbReference type="Pfam" id="PF10108"/>
    </source>
</evidence>
<dbReference type="GO" id="GO:0003676">
    <property type="term" value="F:nucleic acid binding"/>
    <property type="evidence" value="ECO:0007669"/>
    <property type="project" value="InterPro"/>
</dbReference>
<dbReference type="SUPFAM" id="SSF53098">
    <property type="entry name" value="Ribonuclease H-like"/>
    <property type="match status" value="1"/>
</dbReference>
<dbReference type="InterPro" id="IPR012337">
    <property type="entry name" value="RNaseH-like_sf"/>
</dbReference>
<keyword evidence="2" id="KW-0540">Nuclease</keyword>
<dbReference type="Gene3D" id="3.30.420.10">
    <property type="entry name" value="Ribonuclease H-like superfamily/Ribonuclease H"/>
    <property type="match status" value="1"/>
</dbReference>
<gene>
    <name evidence="2" type="ORF">EAH69_06630</name>
</gene>
<keyword evidence="2" id="KW-0269">Exonuclease</keyword>
<protein>
    <submittedName>
        <fullName evidence="2">3'-5' exonuclease</fullName>
    </submittedName>
</protein>
<organism evidence="2 3">
    <name type="scientific">Faecalibacter macacae</name>
    <dbReference type="NCBI Taxonomy" id="1859289"/>
    <lineage>
        <taxon>Bacteria</taxon>
        <taxon>Pseudomonadati</taxon>
        <taxon>Bacteroidota</taxon>
        <taxon>Flavobacteriia</taxon>
        <taxon>Flavobacteriales</taxon>
        <taxon>Weeksellaceae</taxon>
        <taxon>Faecalibacter</taxon>
    </lineage>
</organism>
<dbReference type="AlphaFoldDB" id="A0A3L9MCC3"/>
<dbReference type="RefSeq" id="WP_121934407.1">
    <property type="nucleotide sequence ID" value="NZ_RDOJ01000007.1"/>
</dbReference>
<reference evidence="2 3" key="1">
    <citation type="submission" date="2018-10" db="EMBL/GenBank/DDBJ databases">
        <authorList>
            <person name="Chen X."/>
        </authorList>
    </citation>
    <scope>NUCLEOTIDE SEQUENCE [LARGE SCALE GENOMIC DNA]</scope>
    <source>
        <strain evidence="2 3">YIM 102668</strain>
    </source>
</reference>
<comment type="caution">
    <text evidence="2">The sequence shown here is derived from an EMBL/GenBank/DDBJ whole genome shotgun (WGS) entry which is preliminary data.</text>
</comment>